<keyword evidence="5" id="KW-1185">Reference proteome</keyword>
<evidence type="ECO:0000313" key="6">
    <source>
        <dbReference type="Proteomes" id="UP001154111"/>
    </source>
</evidence>
<protein>
    <submittedName>
        <fullName evidence="3">Uncharacterized protein</fullName>
    </submittedName>
</protein>
<keyword evidence="2" id="KW-0472">Membrane</keyword>
<keyword evidence="2" id="KW-1133">Transmembrane helix</keyword>
<proteinExistence type="predicted"/>
<dbReference type="RefSeq" id="WP_254007291.1">
    <property type="nucleotide sequence ID" value="NZ_OW659477.1"/>
</dbReference>
<keyword evidence="2" id="KW-0812">Transmembrane</keyword>
<feature type="region of interest" description="Disordered" evidence="1">
    <location>
        <begin position="195"/>
        <end position="225"/>
    </location>
</feature>
<dbReference type="EMBL" id="OW659477">
    <property type="protein sequence ID" value="CAH2761352.1"/>
    <property type="molecule type" value="Genomic_DNA"/>
</dbReference>
<dbReference type="Proteomes" id="UP001154111">
    <property type="component" value="Chromosome"/>
</dbReference>
<organism evidence="3 6">
    <name type="scientific">Erysipelothrix amsterdamensis</name>
    <dbReference type="NCBI Taxonomy" id="2929157"/>
    <lineage>
        <taxon>Bacteria</taxon>
        <taxon>Bacillati</taxon>
        <taxon>Bacillota</taxon>
        <taxon>Erysipelotrichia</taxon>
        <taxon>Erysipelotrichales</taxon>
        <taxon>Erysipelotrichaceae</taxon>
        <taxon>Erysipelothrix</taxon>
    </lineage>
</organism>
<evidence type="ECO:0000313" key="4">
    <source>
        <dbReference type="EMBL" id="CAH2761354.1"/>
    </source>
</evidence>
<accession>A0AAU9VEP2</accession>
<name>A0AAU9VEP2_9FIRM</name>
<evidence type="ECO:0000313" key="3">
    <source>
        <dbReference type="EMBL" id="CAH2761352.1"/>
    </source>
</evidence>
<dbReference type="EMBL" id="OW659496">
    <property type="protein sequence ID" value="CAH2761354.1"/>
    <property type="molecule type" value="Genomic_DNA"/>
</dbReference>
<evidence type="ECO:0000256" key="1">
    <source>
        <dbReference type="SAM" id="MobiDB-lite"/>
    </source>
</evidence>
<dbReference type="Proteomes" id="UP001154095">
    <property type="component" value="Chromosome"/>
</dbReference>
<feature type="transmembrane region" description="Helical" evidence="2">
    <location>
        <begin position="26"/>
        <end position="47"/>
    </location>
</feature>
<dbReference type="AlphaFoldDB" id="A0AAU9VEP2"/>
<gene>
    <name evidence="3" type="ORF">ERYAMS2_00660</name>
    <name evidence="4" type="ORF">ERYAMS_00370</name>
</gene>
<sequence length="225" mass="25853">MTKKMDPKQNKEVQVKKQKQTKKHDWSYYAIIICLVLILIPSLWLGFTIVKASIESGKPLTGQRFANDHDPEITSDLQKKVAETLEEISEFESVSVSLKTATLRIQLKMKPDTSKEDASALIESAYDRVVEVLPVAEYFKTEGSKKRYDLEINLFNFTDVTDDNRGDFIYYQLVKNGNMEDKHIQLVSESKDSELVERLKTEQAEAKEKKANENGEPSKEEKKEE</sequence>
<evidence type="ECO:0000256" key="2">
    <source>
        <dbReference type="SAM" id="Phobius"/>
    </source>
</evidence>
<reference evidence="3" key="1">
    <citation type="submission" date="2022-04" db="EMBL/GenBank/DDBJ databases">
        <authorList>
            <person name="Forde T."/>
        </authorList>
    </citation>
    <scope>NUCLEOTIDE SEQUENCE</scope>
    <source>
        <strain evidence="3">A18Y016a</strain>
        <strain evidence="4">A18Y020d</strain>
    </source>
</reference>
<evidence type="ECO:0000313" key="5">
    <source>
        <dbReference type="Proteomes" id="UP001154095"/>
    </source>
</evidence>